<name>A0A4U5M1V3_STECR</name>
<dbReference type="AlphaFoldDB" id="A0A4U5M1V3"/>
<sequence>MSDMKQITETSRLFKVIRRFDGNELKPTFPNCGQIASKGQCTTFKCNDGYVCSCNCGSKEACAVPGI</sequence>
<dbReference type="EMBL" id="AZBU02000010">
    <property type="protein sequence ID" value="TKR62622.1"/>
    <property type="molecule type" value="Genomic_DNA"/>
</dbReference>
<organism evidence="1 2">
    <name type="scientific">Steinernema carpocapsae</name>
    <name type="common">Entomopathogenic nematode</name>
    <dbReference type="NCBI Taxonomy" id="34508"/>
    <lineage>
        <taxon>Eukaryota</taxon>
        <taxon>Metazoa</taxon>
        <taxon>Ecdysozoa</taxon>
        <taxon>Nematoda</taxon>
        <taxon>Chromadorea</taxon>
        <taxon>Rhabditida</taxon>
        <taxon>Tylenchina</taxon>
        <taxon>Panagrolaimomorpha</taxon>
        <taxon>Strongyloidoidea</taxon>
        <taxon>Steinernematidae</taxon>
        <taxon>Steinernema</taxon>
    </lineage>
</organism>
<gene>
    <name evidence="1" type="ORF">L596_026552</name>
</gene>
<reference evidence="1 2" key="1">
    <citation type="journal article" date="2015" name="Genome Biol.">
        <title>Comparative genomics of Steinernema reveals deeply conserved gene regulatory networks.</title>
        <authorList>
            <person name="Dillman A.R."/>
            <person name="Macchietto M."/>
            <person name="Porter C.F."/>
            <person name="Rogers A."/>
            <person name="Williams B."/>
            <person name="Antoshechkin I."/>
            <person name="Lee M.M."/>
            <person name="Goodwin Z."/>
            <person name="Lu X."/>
            <person name="Lewis E.E."/>
            <person name="Goodrich-Blair H."/>
            <person name="Stock S.P."/>
            <person name="Adams B.J."/>
            <person name="Sternberg P.W."/>
            <person name="Mortazavi A."/>
        </authorList>
    </citation>
    <scope>NUCLEOTIDE SEQUENCE [LARGE SCALE GENOMIC DNA]</scope>
    <source>
        <strain evidence="1 2">ALL</strain>
    </source>
</reference>
<evidence type="ECO:0000313" key="2">
    <source>
        <dbReference type="Proteomes" id="UP000298663"/>
    </source>
</evidence>
<protein>
    <submittedName>
        <fullName evidence="1">Uncharacterized protein</fullName>
    </submittedName>
</protein>
<reference evidence="1 2" key="2">
    <citation type="journal article" date="2019" name="G3 (Bethesda)">
        <title>Hybrid Assembly of the Genome of the Entomopathogenic Nematode Steinernema carpocapsae Identifies the X-Chromosome.</title>
        <authorList>
            <person name="Serra L."/>
            <person name="Macchietto M."/>
            <person name="Macias-Munoz A."/>
            <person name="McGill C.J."/>
            <person name="Rodriguez I.M."/>
            <person name="Rodriguez B."/>
            <person name="Murad R."/>
            <person name="Mortazavi A."/>
        </authorList>
    </citation>
    <scope>NUCLEOTIDE SEQUENCE [LARGE SCALE GENOMIC DNA]</scope>
    <source>
        <strain evidence="1 2">ALL</strain>
    </source>
</reference>
<accession>A0A4U5M1V3</accession>
<evidence type="ECO:0000313" key="1">
    <source>
        <dbReference type="EMBL" id="TKR62622.1"/>
    </source>
</evidence>
<dbReference type="Proteomes" id="UP000298663">
    <property type="component" value="Unassembled WGS sequence"/>
</dbReference>
<keyword evidence="2" id="KW-1185">Reference proteome</keyword>
<proteinExistence type="predicted"/>
<comment type="caution">
    <text evidence="1">The sequence shown here is derived from an EMBL/GenBank/DDBJ whole genome shotgun (WGS) entry which is preliminary data.</text>
</comment>